<keyword evidence="12" id="KW-1015">Disulfide bond</keyword>
<protein>
    <recommendedName>
        <fullName evidence="14">Zinc carboxypeptidase A 1</fullName>
    </recommendedName>
</protein>
<dbReference type="PRINTS" id="PR00765">
    <property type="entry name" value="CRBOXYPTASEA"/>
</dbReference>
<dbReference type="PROSITE" id="PS00133">
    <property type="entry name" value="CARBOXYPEPT_ZN_2"/>
    <property type="match status" value="2"/>
</dbReference>
<evidence type="ECO:0000256" key="9">
    <source>
        <dbReference type="ARBA" id="ARBA00022801"/>
    </source>
</evidence>
<evidence type="ECO:0000256" key="15">
    <source>
        <dbReference type="PROSITE-ProRule" id="PRU01379"/>
    </source>
</evidence>
<feature type="domain" description="Peptidase M14" evidence="17">
    <location>
        <begin position="542"/>
        <end position="843"/>
    </location>
</feature>
<name>A0A835G974_SPOEX</name>
<evidence type="ECO:0000256" key="1">
    <source>
        <dbReference type="ARBA" id="ARBA00001947"/>
    </source>
</evidence>
<keyword evidence="16" id="KW-0812">Transmembrane</keyword>
<dbReference type="EMBL" id="JACKWZ010000246">
    <property type="protein sequence ID" value="KAF9410781.1"/>
    <property type="molecule type" value="Genomic_DNA"/>
</dbReference>
<comment type="cofactor">
    <cofactor evidence="1">
        <name>Zn(2+)</name>
        <dbReference type="ChEBI" id="CHEBI:29105"/>
    </cofactor>
</comment>
<evidence type="ECO:0000259" key="17">
    <source>
        <dbReference type="PROSITE" id="PS52035"/>
    </source>
</evidence>
<feature type="domain" description="Peptidase M14" evidence="17">
    <location>
        <begin position="133"/>
        <end position="447"/>
    </location>
</feature>
<dbReference type="GO" id="GO:0006508">
    <property type="term" value="P:proteolysis"/>
    <property type="evidence" value="ECO:0007669"/>
    <property type="project" value="UniProtKB-KW"/>
</dbReference>
<keyword evidence="16" id="KW-1133">Transmembrane helix</keyword>
<reference evidence="18" key="1">
    <citation type="submission" date="2020-08" db="EMBL/GenBank/DDBJ databases">
        <title>Spodoptera exigua strain:BAW_Kor-Di-RS1 Genome sequencing and assembly.</title>
        <authorList>
            <person name="Kim J."/>
            <person name="Nam H.Y."/>
            <person name="Kwon M."/>
            <person name="Choi J.H."/>
            <person name="Cho S.R."/>
            <person name="Kim G.-H."/>
        </authorList>
    </citation>
    <scope>NUCLEOTIDE SEQUENCE</scope>
    <source>
        <strain evidence="18">BAW_Kor-Di-RS1</strain>
        <tissue evidence="18">Whole-body</tissue>
    </source>
</reference>
<dbReference type="InterPro" id="IPR036990">
    <property type="entry name" value="M14A-like_propep"/>
</dbReference>
<dbReference type="AlphaFoldDB" id="A0A835G974"/>
<sequence>MNAIAISSCLKAKMNYINFIFILTILTFACAVKVTYDGYKLYKISPRDESEMKILGKLQEARIGEFWEDGFRVDRDSKVMVSPQKHEEFIQFLKTENIEATLLLDDVQRTIDKQRNPDAINASSSYLSYDWTSYHDLDTLYNWLDELEEHHPNIVRTVVMGKSVEGRDIKGIVINYNNGDDEENSHPLIGMLEGTLHSREWISVATVTWIIKEFLTSEDPEIRYLAESFEWHIFPVVNPDGYVYTFTDNRMWRKNRSPENVKTCAEGVDDDMSHGVDLNRNFDVEWMVIGASNDSCTNTYAGPLPFSEPESRAIAGYVRRLDQLGRIIYYIAFHSYTQLILVPYSHVYIEDAWQSRNYADMYEIAIKSADAVAKRYGTQYRVGLSANVMYPMSGGSFDWVKHEVNVPISYLIELRDLGEYGFLLPAEQIIPTALETMDVAALNAEYVSYKDYKVYKIVPKTENEVQILLDLRKQNEYFFWNDIVSLHSDVKIMVAPNNQEDFESYFKNVNISAEVVFDDVQKIIEDQMKRPVSRSVVYDWTYYLNLDEINAWLTRIVEEHSDVATLVNLGTSVEGRTIWGVKIDYKKEENPVIGMIEGGIHAREWISPATVTYIINEFLTSTDESVRFMAENIVWHIFPVVNPDGYEYTFSNNRMWRKNRSKENFQTCTSVSDDISNGIDLNRNFEFVWMTTGASSNPCAETYAGPIEFSEPESRAIANYVLHIKEQGRMIYYFAFHSYSQMVLVPYSHLSGYDVIETPNYGDMYEIAIRGMDKLKAKHNTDYQVDEVSGSSFDWVKGVAGIPIVYLFELRDDGEYGFLLPAERIIPNNEEIMAGLLEMEKVTRNMGYYNIVNNEPSPAPEDSSTTPAPAPGSAMKTVFSFVLMALSLFVTL</sequence>
<dbReference type="FunFam" id="3.30.70.340:FF:000002">
    <property type="entry name" value="Carboxypeptidase A"/>
    <property type="match status" value="1"/>
</dbReference>
<gene>
    <name evidence="18" type="ORF">HW555_010240</name>
</gene>
<keyword evidence="16" id="KW-0472">Membrane</keyword>
<comment type="caution">
    <text evidence="18">The sequence shown here is derived from an EMBL/GenBank/DDBJ whole genome shotgun (WGS) entry which is preliminary data.</text>
</comment>
<keyword evidence="6" id="KW-0645">Protease</keyword>
<keyword evidence="5" id="KW-0121">Carboxypeptidase</keyword>
<dbReference type="InterPro" id="IPR000834">
    <property type="entry name" value="Peptidase_M14"/>
</dbReference>
<evidence type="ECO:0000256" key="14">
    <source>
        <dbReference type="ARBA" id="ARBA00069039"/>
    </source>
</evidence>
<feature type="active site" description="Proton donor/acceptor" evidence="15">
    <location>
        <position position="413"/>
    </location>
</feature>
<dbReference type="InterPro" id="IPR003146">
    <property type="entry name" value="M14A_act_pep"/>
</dbReference>
<comment type="similarity">
    <text evidence="3 15">Belongs to the peptidase M14 family.</text>
</comment>
<dbReference type="Pfam" id="PF02244">
    <property type="entry name" value="Propep_M14"/>
    <property type="match status" value="2"/>
</dbReference>
<evidence type="ECO:0000256" key="6">
    <source>
        <dbReference type="ARBA" id="ARBA00022670"/>
    </source>
</evidence>
<dbReference type="GO" id="GO:0004181">
    <property type="term" value="F:metallocarboxypeptidase activity"/>
    <property type="evidence" value="ECO:0007669"/>
    <property type="project" value="InterPro"/>
</dbReference>
<evidence type="ECO:0000256" key="11">
    <source>
        <dbReference type="ARBA" id="ARBA00023049"/>
    </source>
</evidence>
<accession>A0A835G974</accession>
<evidence type="ECO:0000256" key="16">
    <source>
        <dbReference type="SAM" id="Phobius"/>
    </source>
</evidence>
<feature type="transmembrane region" description="Helical" evidence="16">
    <location>
        <begin position="16"/>
        <end position="36"/>
    </location>
</feature>
<organism evidence="18 19">
    <name type="scientific">Spodoptera exigua</name>
    <name type="common">Beet armyworm</name>
    <name type="synonym">Noctua fulgens</name>
    <dbReference type="NCBI Taxonomy" id="7107"/>
    <lineage>
        <taxon>Eukaryota</taxon>
        <taxon>Metazoa</taxon>
        <taxon>Ecdysozoa</taxon>
        <taxon>Arthropoda</taxon>
        <taxon>Hexapoda</taxon>
        <taxon>Insecta</taxon>
        <taxon>Pterygota</taxon>
        <taxon>Neoptera</taxon>
        <taxon>Endopterygota</taxon>
        <taxon>Lepidoptera</taxon>
        <taxon>Glossata</taxon>
        <taxon>Ditrysia</taxon>
        <taxon>Noctuoidea</taxon>
        <taxon>Noctuidae</taxon>
        <taxon>Amphipyrinae</taxon>
        <taxon>Spodoptera</taxon>
    </lineage>
</organism>
<evidence type="ECO:0000256" key="3">
    <source>
        <dbReference type="ARBA" id="ARBA00005988"/>
    </source>
</evidence>
<dbReference type="SMART" id="SM00631">
    <property type="entry name" value="Zn_pept"/>
    <property type="match status" value="2"/>
</dbReference>
<dbReference type="CDD" id="cd03860">
    <property type="entry name" value="M14_CP_A-B_like"/>
    <property type="match status" value="2"/>
</dbReference>
<evidence type="ECO:0000313" key="18">
    <source>
        <dbReference type="EMBL" id="KAF9410781.1"/>
    </source>
</evidence>
<dbReference type="PANTHER" id="PTHR11705">
    <property type="entry name" value="PROTEASE FAMILY M14 CARBOXYPEPTIDASE A,B"/>
    <property type="match status" value="1"/>
</dbReference>
<evidence type="ECO:0000256" key="12">
    <source>
        <dbReference type="ARBA" id="ARBA00023157"/>
    </source>
</evidence>
<dbReference type="PROSITE" id="PS52035">
    <property type="entry name" value="PEPTIDASE_M14"/>
    <property type="match status" value="2"/>
</dbReference>
<evidence type="ECO:0000256" key="5">
    <source>
        <dbReference type="ARBA" id="ARBA00022645"/>
    </source>
</evidence>
<evidence type="ECO:0000256" key="4">
    <source>
        <dbReference type="ARBA" id="ARBA00022525"/>
    </source>
</evidence>
<evidence type="ECO:0000256" key="10">
    <source>
        <dbReference type="ARBA" id="ARBA00022833"/>
    </source>
</evidence>
<dbReference type="PANTHER" id="PTHR11705:SF153">
    <property type="entry name" value="ZINC CARBOXYPEPTIDASE A 1-LIKE PROTEIN"/>
    <property type="match status" value="1"/>
</dbReference>
<dbReference type="Gene3D" id="3.30.70.340">
    <property type="entry name" value="Metallocarboxypeptidase-like"/>
    <property type="match status" value="2"/>
</dbReference>
<evidence type="ECO:0000313" key="19">
    <source>
        <dbReference type="Proteomes" id="UP000648187"/>
    </source>
</evidence>
<proteinExistence type="inferred from homology"/>
<evidence type="ECO:0000256" key="2">
    <source>
        <dbReference type="ARBA" id="ARBA00004613"/>
    </source>
</evidence>
<comment type="subcellular location">
    <subcellularLocation>
        <location evidence="2">Secreted</location>
    </subcellularLocation>
</comment>
<evidence type="ECO:0000256" key="8">
    <source>
        <dbReference type="ARBA" id="ARBA00022729"/>
    </source>
</evidence>
<dbReference type="SUPFAM" id="SSF54897">
    <property type="entry name" value="Protease propeptides/inhibitors"/>
    <property type="match status" value="2"/>
</dbReference>
<keyword evidence="10" id="KW-0862">Zinc</keyword>
<keyword evidence="4" id="KW-0964">Secreted</keyword>
<dbReference type="InterPro" id="IPR057247">
    <property type="entry name" value="CARBOXYPEPT_ZN_2"/>
</dbReference>
<dbReference type="Gene3D" id="3.40.630.10">
    <property type="entry name" value="Zn peptidases"/>
    <property type="match status" value="2"/>
</dbReference>
<dbReference type="SUPFAM" id="SSF53187">
    <property type="entry name" value="Zn-dependent exopeptidases"/>
    <property type="match status" value="2"/>
</dbReference>
<dbReference type="GO" id="GO:0008270">
    <property type="term" value="F:zinc ion binding"/>
    <property type="evidence" value="ECO:0007669"/>
    <property type="project" value="InterPro"/>
</dbReference>
<comment type="function">
    <text evidence="13">Involved in the digestion of the blood meal.</text>
</comment>
<dbReference type="Pfam" id="PF00246">
    <property type="entry name" value="Peptidase_M14"/>
    <property type="match status" value="2"/>
</dbReference>
<dbReference type="Proteomes" id="UP000648187">
    <property type="component" value="Unassembled WGS sequence"/>
</dbReference>
<keyword evidence="9" id="KW-0378">Hydrolase</keyword>
<dbReference type="FunFam" id="3.40.630.10:FF:000040">
    <property type="entry name" value="zinc carboxypeptidase"/>
    <property type="match status" value="2"/>
</dbReference>
<keyword evidence="19" id="KW-1185">Reference proteome</keyword>
<dbReference type="GO" id="GO:0005615">
    <property type="term" value="C:extracellular space"/>
    <property type="evidence" value="ECO:0007669"/>
    <property type="project" value="TreeGrafter"/>
</dbReference>
<keyword evidence="11" id="KW-0482">Metalloprotease</keyword>
<keyword evidence="7" id="KW-0479">Metal-binding</keyword>
<evidence type="ECO:0000256" key="7">
    <source>
        <dbReference type="ARBA" id="ARBA00022723"/>
    </source>
</evidence>
<evidence type="ECO:0000256" key="13">
    <source>
        <dbReference type="ARBA" id="ARBA00057299"/>
    </source>
</evidence>
<feature type="active site" description="Proton donor/acceptor" evidence="15">
    <location>
        <position position="809"/>
    </location>
</feature>
<keyword evidence="8" id="KW-0732">Signal</keyword>